<reference evidence="1" key="1">
    <citation type="journal article" date="2023" name="bioRxiv">
        <title>Scaffold-level genome assemblies of two parasitoid biocontrol wasps reveal the parthenogenesis mechanism and an associated novel virus.</title>
        <authorList>
            <person name="Inwood S."/>
            <person name="Skelly J."/>
            <person name="Guhlin J."/>
            <person name="Harrop T."/>
            <person name="Goldson S."/>
            <person name="Dearden P."/>
        </authorList>
    </citation>
    <scope>NUCLEOTIDE SEQUENCE</scope>
    <source>
        <strain evidence="1">Irish</strain>
        <tissue evidence="1">Whole body</tissue>
    </source>
</reference>
<proteinExistence type="predicted"/>
<evidence type="ECO:0000313" key="1">
    <source>
        <dbReference type="EMBL" id="KAK0160538.1"/>
    </source>
</evidence>
<name>A0AA39C9X4_9HYME</name>
<accession>A0AA39C9X4</accession>
<protein>
    <submittedName>
        <fullName evidence="1">Uncharacterized protein</fullName>
    </submittedName>
</protein>
<reference evidence="1" key="2">
    <citation type="submission" date="2023-03" db="EMBL/GenBank/DDBJ databases">
        <authorList>
            <person name="Inwood S.N."/>
            <person name="Skelly J.G."/>
            <person name="Guhlin J."/>
            <person name="Harrop T.W.R."/>
            <person name="Goldson S.G."/>
            <person name="Dearden P.K."/>
        </authorList>
    </citation>
    <scope>NUCLEOTIDE SEQUENCE</scope>
    <source>
        <strain evidence="1">Irish</strain>
        <tissue evidence="1">Whole body</tissue>
    </source>
</reference>
<dbReference type="Proteomes" id="UP001168990">
    <property type="component" value="Unassembled WGS sequence"/>
</dbReference>
<dbReference type="EMBL" id="JAQQBS010001423">
    <property type="protein sequence ID" value="KAK0160538.1"/>
    <property type="molecule type" value="Genomic_DNA"/>
</dbReference>
<keyword evidence="2" id="KW-1185">Reference proteome</keyword>
<gene>
    <name evidence="1" type="ORF">PV328_007939</name>
</gene>
<comment type="caution">
    <text evidence="1">The sequence shown here is derived from an EMBL/GenBank/DDBJ whole genome shotgun (WGS) entry which is preliminary data.</text>
</comment>
<organism evidence="1 2">
    <name type="scientific">Microctonus aethiopoides</name>
    <dbReference type="NCBI Taxonomy" id="144406"/>
    <lineage>
        <taxon>Eukaryota</taxon>
        <taxon>Metazoa</taxon>
        <taxon>Ecdysozoa</taxon>
        <taxon>Arthropoda</taxon>
        <taxon>Hexapoda</taxon>
        <taxon>Insecta</taxon>
        <taxon>Pterygota</taxon>
        <taxon>Neoptera</taxon>
        <taxon>Endopterygota</taxon>
        <taxon>Hymenoptera</taxon>
        <taxon>Apocrita</taxon>
        <taxon>Ichneumonoidea</taxon>
        <taxon>Braconidae</taxon>
        <taxon>Euphorinae</taxon>
        <taxon>Microctonus</taxon>
    </lineage>
</organism>
<dbReference type="AlphaFoldDB" id="A0AA39C9X4"/>
<sequence length="334" mass="39387">MNTNNYLTTFKNNIRQSDIVFVFKPVNHEKIITNNTNEAAENISIINNKDKTVCNGVIKIDLDGEKEFEVTEKDLEELINLKREIDVRRKLHLPTETSRRRISRRNIEKNTSQTKKTLFINDNKLVRYHEIYNSKKQPFLYDIKLEISFDGEQLEYMTAVIKSTLDIIMGAIIHRHHPWRIATRAIIMDLLMQVTDAYINERCPSYRWKTALHARGYCPGNKEQENINEPLPSVHKSLAYTGYLKPKKSNYVSNPENYSLMFKYAMNYFLSPIVKKAQSSNKTKCFKLNTWMPSKGRKFAFENFNFIANSTNYDYNKMYTDALRLVFIDEQKRF</sequence>
<evidence type="ECO:0000313" key="2">
    <source>
        <dbReference type="Proteomes" id="UP001168990"/>
    </source>
</evidence>